<dbReference type="AlphaFoldDB" id="A0A2K8KK66"/>
<accession>A0A2K8KK66</accession>
<dbReference type="EMBL" id="CP024870">
    <property type="protein sequence ID" value="ATX70591.1"/>
    <property type="molecule type" value="Genomic_DNA"/>
</dbReference>
<sequence length="383" mass="43596">MNQNPDHVVKIKTNNNYDQKKQSVSISSNLPINVWGIAFNVYQIIDKKEYYKFIVNINLANLLLTKYALTVNSTLVSADSSVAIHPEDDFKTGTGETLLSKDVVSATYLIPVKFVKLNYYNLKLNLGLKLIGFFGQDFDGKIDFPVNTSLKTESKDNSVDVTNAITEFSMTTRKNGTGRQIKTFSAAGMKIDNVVQNWNDRLDFTLTIQWKFYGILEKDEKFLDVNIDRLVSELNEGKQVEFNLDDSSEIKYFKTNYLIPVLASSKTAEGFSEKISTTNQTVFDSIVQRVEESDSGTSGILLNPNDKWQNEFVRNIQISNINYSVSQITLIPQKTYEVISVPQLNFAKASEYVINYQLNAWNKFLENQQDLALKFIKAHEKQL</sequence>
<name>A0A2K8KK66_9MOLU</name>
<gene>
    <name evidence="1" type="ORF">SCLAR_v1c02610</name>
</gene>
<evidence type="ECO:0000313" key="1">
    <source>
        <dbReference type="EMBL" id="ATX70591.1"/>
    </source>
</evidence>
<proteinExistence type="predicted"/>
<reference evidence="1 2" key="1">
    <citation type="submission" date="2017-11" db="EMBL/GenBank/DDBJ databases">
        <title>Complete genome sequence of Spiroplasma clarkii CN-5 (DSM 19994).</title>
        <authorList>
            <person name="Tsai Y.-M."/>
            <person name="Chang A."/>
            <person name="Lo W.-S."/>
            <person name="Kuo C.-H."/>
        </authorList>
    </citation>
    <scope>NUCLEOTIDE SEQUENCE [LARGE SCALE GENOMIC DNA]</scope>
    <source>
        <strain evidence="1 2">CN-5</strain>
    </source>
</reference>
<evidence type="ECO:0000313" key="2">
    <source>
        <dbReference type="Proteomes" id="UP000231179"/>
    </source>
</evidence>
<dbReference type="RefSeq" id="WP_100254155.1">
    <property type="nucleotide sequence ID" value="NZ_CP024870.1"/>
</dbReference>
<protein>
    <submittedName>
        <fullName evidence="1">Uncharacterized protein</fullName>
    </submittedName>
</protein>
<keyword evidence="2" id="KW-1185">Reference proteome</keyword>
<dbReference type="Proteomes" id="UP000231179">
    <property type="component" value="Chromosome"/>
</dbReference>
<organism evidence="1 2">
    <name type="scientific">Spiroplasma clarkii</name>
    <dbReference type="NCBI Taxonomy" id="2139"/>
    <lineage>
        <taxon>Bacteria</taxon>
        <taxon>Bacillati</taxon>
        <taxon>Mycoplasmatota</taxon>
        <taxon>Mollicutes</taxon>
        <taxon>Entomoplasmatales</taxon>
        <taxon>Spiroplasmataceae</taxon>
        <taxon>Spiroplasma</taxon>
    </lineage>
</organism>